<keyword evidence="5 12" id="KW-0812">Transmembrane</keyword>
<evidence type="ECO:0000256" key="12">
    <source>
        <dbReference type="RuleBase" id="RU000679"/>
    </source>
</evidence>
<evidence type="ECO:0000256" key="6">
    <source>
        <dbReference type="ARBA" id="ARBA00022989"/>
    </source>
</evidence>
<evidence type="ECO:0000256" key="5">
    <source>
        <dbReference type="ARBA" id="ARBA00022692"/>
    </source>
</evidence>
<reference evidence="16" key="1">
    <citation type="submission" date="2023-03" db="EMBL/GenBank/DDBJ databases">
        <title>Chromosome-level genomes of two armyworms, Mythimna separata and Mythimna loreyi, provide insights into the biosynthesis and reception of sex pheromones.</title>
        <authorList>
            <person name="Zhao H."/>
        </authorList>
    </citation>
    <scope>NUCLEOTIDE SEQUENCE</scope>
    <source>
        <strain evidence="16">BeijingLab</strain>
        <tissue evidence="16">Pupa</tissue>
    </source>
</reference>
<keyword evidence="6 15" id="KW-1133">Transmembrane helix</keyword>
<dbReference type="PANTHER" id="PTHR11690">
    <property type="entry name" value="AMILORIDE-SENSITIVE SODIUM CHANNEL-RELATED"/>
    <property type="match status" value="1"/>
</dbReference>
<keyword evidence="13" id="KW-0175">Coiled coil</keyword>
<comment type="similarity">
    <text evidence="2 12">Belongs to the amiloride-sensitive sodium channel (TC 1.A.6) family.</text>
</comment>
<dbReference type="InterPro" id="IPR001873">
    <property type="entry name" value="ENaC"/>
</dbReference>
<keyword evidence="4 12" id="KW-0894">Sodium channel</keyword>
<keyword evidence="9 15" id="KW-0472">Membrane</keyword>
<dbReference type="InterPro" id="IPR047499">
    <property type="entry name" value="DD_AK7"/>
</dbReference>
<evidence type="ECO:0000256" key="3">
    <source>
        <dbReference type="ARBA" id="ARBA00022448"/>
    </source>
</evidence>
<keyword evidence="8 12" id="KW-0406">Ion transport</keyword>
<feature type="region of interest" description="Disordered" evidence="14">
    <location>
        <begin position="1313"/>
        <end position="1338"/>
    </location>
</feature>
<protein>
    <recommendedName>
        <fullName evidence="18">Adenylate kinase 7</fullName>
    </recommendedName>
</protein>
<dbReference type="GO" id="GO:0015280">
    <property type="term" value="F:ligand-gated sodium channel activity"/>
    <property type="evidence" value="ECO:0007669"/>
    <property type="project" value="TreeGrafter"/>
</dbReference>
<evidence type="ECO:0000256" key="10">
    <source>
        <dbReference type="ARBA" id="ARBA00023201"/>
    </source>
</evidence>
<dbReference type="Gene3D" id="1.20.890.10">
    <property type="entry name" value="cAMP-dependent protein kinase regulatory subunit, dimerization-anchoring domain"/>
    <property type="match status" value="1"/>
</dbReference>
<evidence type="ECO:0000256" key="7">
    <source>
        <dbReference type="ARBA" id="ARBA00023053"/>
    </source>
</evidence>
<evidence type="ECO:0000313" key="16">
    <source>
        <dbReference type="EMBL" id="KAJ8732681.1"/>
    </source>
</evidence>
<dbReference type="InterPro" id="IPR007858">
    <property type="entry name" value="Dpy-30_motif"/>
</dbReference>
<evidence type="ECO:0000256" key="8">
    <source>
        <dbReference type="ARBA" id="ARBA00023065"/>
    </source>
</evidence>
<feature type="transmembrane region" description="Helical" evidence="15">
    <location>
        <begin position="1232"/>
        <end position="1255"/>
    </location>
</feature>
<dbReference type="SUPFAM" id="SSF52540">
    <property type="entry name" value="P-loop containing nucleoside triphosphate hydrolases"/>
    <property type="match status" value="2"/>
</dbReference>
<evidence type="ECO:0000313" key="17">
    <source>
        <dbReference type="Proteomes" id="UP001231518"/>
    </source>
</evidence>
<keyword evidence="3 12" id="KW-0813">Transport</keyword>
<dbReference type="GO" id="GO:0005886">
    <property type="term" value="C:plasma membrane"/>
    <property type="evidence" value="ECO:0007669"/>
    <property type="project" value="TreeGrafter"/>
</dbReference>
<keyword evidence="7" id="KW-0915">Sodium</keyword>
<comment type="subcellular location">
    <subcellularLocation>
        <location evidence="1">Membrane</location>
        <topology evidence="1">Multi-pass membrane protein</topology>
    </subcellularLocation>
</comment>
<sequence>MKRSNEKLSSEKSSEDPGNVLSFKRYFINNLDSYHGEYLLKEISKLVGEKNAGSAPASVTVIGEDAVVEPSEPEVPYEIIGTVTNPNIKTLDNVTRIVSKEECIPVMLACGTVILDVSCDREELRIAMEYLELLKQLLEKQATAPPSKFVDPDIAGASVAFEDGDFMKRYLVLISTVMTWASTKPLDPDNPEMPFVETDFRKRRAHPNYRLHYDVENAVIGIARKYRSLIGATVIAAGVTYGGKEDVLFYWFQKAWECEPIMPILGRGNNAVPLINVADLAQIVFNLLSDFPKKLYILAVEQNISKQREIIKPLGRTVGTGLFKCIPAEDAFLIPEIDQRIYDLITLNLHMEPIFIVETMPIQWVSDLTFAENVPALMKQFKKERGLKSFKIIIYGPPIVGKTTLAKSICEAYGLVYVSPETVAQDLQDELSFRVRHWELGETAALGMPTFGTGEEEDLNLMEDDEIDEEDGTIQEQTKQTLAILESGRQLSDEEIMGYLRQKLLNRDATNRGWVLDGFPTTIAQAQALFDKGEEEVSDVEEEEPNEEPFDEDTDMYSNVLKKILPDVVVSLECTDDFVCEKAMLQPEGDARLDEESILKRLSDFRSGDTRDLSPLNFFDELDIHPLVVHVKDHSDYSMKGPYAAVALRMGRPCRYGKLLELIEAAEKKEKHDAETLKAKEEKAQKELEEKLKQEREEKMEYWTELYALMREEEEAALAAASEPMRNYLVHHIFPTLTPALLEVAKLRPDDPIDFLAEHLFKLNPTGKMLEPGYNFQAENLLGKIKILDDTLQDLDIVIEPFITPECEISGPTRSNVSGVSLLAASLRHQTTEFFNNSTLHGVRYIAEKDRPFCEKFMWFSFTAVGAVTTCIIIVSLWEKFQTNPTITGLDTDFHNWDVPFPAVTICDVDPVDEELLETYIESIWGSEPPDKAAEMLHWLATLNYRSIEERASEFLSDPALVGKNDEDGPKPAKNPKEAVFEIVRHCESLFYDCEWKGDSEECCDVLMPVFTEMGFCYAFNSKHAEKVWPWQSQTQAEQFNEAFIHETDAKWSFMFNSDRKNTTFDIFIHSTEEMAGLEQSAQHSWDRRVEKVSFSVKHTYTTEDARQLSIRQRRCVFADELHLETSNIYTYSACMRQCRMQRSRAFCKCVPHFYPPLKGYKQCTIRELGCIAKHAAAITDVSRCTCELGCSHTVYEVEKLSDVDSTRSSENTLLETEFVSWPMVRYKREVLFGWVDLLVSFGGIAGLFLGFSLLSGVELLYYFTLRAWCAAARDGDVLRQERAERLAKPKPPHDLSLVPWWKQPPVPRSARPIVVRTKNVQQPPEYSPPPSYPTYLP</sequence>
<evidence type="ECO:0000256" key="14">
    <source>
        <dbReference type="SAM" id="MobiDB-lite"/>
    </source>
</evidence>
<dbReference type="Gene3D" id="3.40.50.300">
    <property type="entry name" value="P-loop containing nucleotide triphosphate hydrolases"/>
    <property type="match status" value="1"/>
</dbReference>
<keyword evidence="11 12" id="KW-0407">Ion channel</keyword>
<accession>A0AAD7YZ79</accession>
<dbReference type="PANTHER" id="PTHR11690:SF247">
    <property type="entry name" value="PICKPOCKET 23, ISOFORM C"/>
    <property type="match status" value="1"/>
</dbReference>
<keyword evidence="17" id="KW-1185">Reference proteome</keyword>
<dbReference type="InterPro" id="IPR027417">
    <property type="entry name" value="P-loop_NTPase"/>
</dbReference>
<dbReference type="Gene3D" id="1.10.287.770">
    <property type="entry name" value="YojJ-like"/>
    <property type="match status" value="1"/>
</dbReference>
<evidence type="ECO:0000256" key="11">
    <source>
        <dbReference type="ARBA" id="ARBA00023303"/>
    </source>
</evidence>
<dbReference type="Gene3D" id="2.60.470.10">
    <property type="entry name" value="Acid-sensing ion channels like domains"/>
    <property type="match status" value="1"/>
</dbReference>
<evidence type="ECO:0008006" key="18">
    <source>
        <dbReference type="Google" id="ProtNLM"/>
    </source>
</evidence>
<evidence type="ECO:0000256" key="9">
    <source>
        <dbReference type="ARBA" id="ARBA00023136"/>
    </source>
</evidence>
<evidence type="ECO:0000256" key="1">
    <source>
        <dbReference type="ARBA" id="ARBA00004141"/>
    </source>
</evidence>
<feature type="region of interest" description="Disordered" evidence="14">
    <location>
        <begin position="534"/>
        <end position="553"/>
    </location>
</feature>
<evidence type="ECO:0000256" key="4">
    <source>
        <dbReference type="ARBA" id="ARBA00022461"/>
    </source>
</evidence>
<dbReference type="CDD" id="cd22967">
    <property type="entry name" value="DD_AK7"/>
    <property type="match status" value="1"/>
</dbReference>
<dbReference type="InterPro" id="IPR036291">
    <property type="entry name" value="NAD(P)-bd_dom_sf"/>
</dbReference>
<feature type="coiled-coil region" evidence="13">
    <location>
        <begin position="667"/>
        <end position="701"/>
    </location>
</feature>
<feature type="compositionally biased region" description="Pro residues" evidence="14">
    <location>
        <begin position="1326"/>
        <end position="1338"/>
    </location>
</feature>
<organism evidence="16 17">
    <name type="scientific">Mythimna separata</name>
    <name type="common">Oriental armyworm</name>
    <name type="synonym">Pseudaletia separata</name>
    <dbReference type="NCBI Taxonomy" id="271217"/>
    <lineage>
        <taxon>Eukaryota</taxon>
        <taxon>Metazoa</taxon>
        <taxon>Ecdysozoa</taxon>
        <taxon>Arthropoda</taxon>
        <taxon>Hexapoda</taxon>
        <taxon>Insecta</taxon>
        <taxon>Pterygota</taxon>
        <taxon>Neoptera</taxon>
        <taxon>Endopterygota</taxon>
        <taxon>Lepidoptera</taxon>
        <taxon>Glossata</taxon>
        <taxon>Ditrysia</taxon>
        <taxon>Noctuoidea</taxon>
        <taxon>Noctuidae</taxon>
        <taxon>Noctuinae</taxon>
        <taxon>Hadenini</taxon>
        <taxon>Mythimna</taxon>
    </lineage>
</organism>
<evidence type="ECO:0000256" key="13">
    <source>
        <dbReference type="SAM" id="Coils"/>
    </source>
</evidence>
<evidence type="ECO:0000256" key="2">
    <source>
        <dbReference type="ARBA" id="ARBA00007193"/>
    </source>
</evidence>
<evidence type="ECO:0000256" key="15">
    <source>
        <dbReference type="SAM" id="Phobius"/>
    </source>
</evidence>
<dbReference type="Pfam" id="PF00858">
    <property type="entry name" value="ASC"/>
    <property type="match status" value="1"/>
</dbReference>
<proteinExistence type="inferred from homology"/>
<name>A0AAD7YZ79_MYTSE</name>
<comment type="caution">
    <text evidence="16">The sequence shown here is derived from an EMBL/GenBank/DDBJ whole genome shotgun (WGS) entry which is preliminary data.</text>
</comment>
<gene>
    <name evidence="16" type="ORF">PYW07_015280</name>
</gene>
<dbReference type="Proteomes" id="UP001231518">
    <property type="component" value="Chromosome 6"/>
</dbReference>
<dbReference type="SUPFAM" id="SSF51735">
    <property type="entry name" value="NAD(P)-binding Rossmann-fold domains"/>
    <property type="match status" value="1"/>
</dbReference>
<feature type="transmembrane region" description="Helical" evidence="15">
    <location>
        <begin position="857"/>
        <end position="878"/>
    </location>
</feature>
<dbReference type="Pfam" id="PF05186">
    <property type="entry name" value="Dpy-30"/>
    <property type="match status" value="1"/>
</dbReference>
<dbReference type="EMBL" id="JARGEI010000004">
    <property type="protein sequence ID" value="KAJ8732681.1"/>
    <property type="molecule type" value="Genomic_DNA"/>
</dbReference>
<keyword evidence="10 12" id="KW-0739">Sodium transport</keyword>